<keyword evidence="3" id="KW-0408">Iron</keyword>
<dbReference type="Pfam" id="PF13237">
    <property type="entry name" value="Fer4_10"/>
    <property type="match status" value="1"/>
</dbReference>
<evidence type="ECO:0000256" key="4">
    <source>
        <dbReference type="ARBA" id="ARBA00023014"/>
    </source>
</evidence>
<evidence type="ECO:0000256" key="2">
    <source>
        <dbReference type="ARBA" id="ARBA00022723"/>
    </source>
</evidence>
<name>A0AA86MIA3_9BURK</name>
<dbReference type="PANTHER" id="PTHR43687:SF4">
    <property type="entry name" value="BLR5484 PROTEIN"/>
    <property type="match status" value="1"/>
</dbReference>
<keyword evidence="7" id="KW-1185">Reference proteome</keyword>
<keyword evidence="4" id="KW-0411">Iron-sulfur</keyword>
<evidence type="ECO:0000313" key="7">
    <source>
        <dbReference type="Proteomes" id="UP001329151"/>
    </source>
</evidence>
<dbReference type="Pfam" id="PF00037">
    <property type="entry name" value="Fer4"/>
    <property type="match status" value="1"/>
</dbReference>
<dbReference type="GO" id="GO:0046872">
    <property type="term" value="F:metal ion binding"/>
    <property type="evidence" value="ECO:0007669"/>
    <property type="project" value="UniProtKB-KW"/>
</dbReference>
<reference evidence="6 7" key="1">
    <citation type="submission" date="2023-10" db="EMBL/GenBank/DDBJ databases">
        <title>Complete Genome Sequence of Limnobacter thiooxidans CS-K2T, Isolated from freshwater lake sediments in Bavaria, Germany.</title>
        <authorList>
            <person name="Naruki M."/>
            <person name="Watanabe A."/>
            <person name="Warashina T."/>
            <person name="Morita T."/>
            <person name="Arakawa K."/>
        </authorList>
    </citation>
    <scope>NUCLEOTIDE SEQUENCE [LARGE SCALE GENOMIC DNA]</scope>
    <source>
        <strain evidence="6 7">CS-K2</strain>
    </source>
</reference>
<evidence type="ECO:0000259" key="5">
    <source>
        <dbReference type="PROSITE" id="PS51379"/>
    </source>
</evidence>
<dbReference type="InterPro" id="IPR017896">
    <property type="entry name" value="4Fe4S_Fe-S-bd"/>
</dbReference>
<dbReference type="PANTHER" id="PTHR43687">
    <property type="entry name" value="ADENYLYLSULFATE REDUCTASE, BETA SUBUNIT"/>
    <property type="match status" value="1"/>
</dbReference>
<dbReference type="KEGG" id="lto:RGQ30_15080"/>
<dbReference type="GO" id="GO:0051539">
    <property type="term" value="F:4 iron, 4 sulfur cluster binding"/>
    <property type="evidence" value="ECO:0007669"/>
    <property type="project" value="UniProtKB-KW"/>
</dbReference>
<dbReference type="Gene3D" id="3.30.70.20">
    <property type="match status" value="4"/>
</dbReference>
<dbReference type="PROSITE" id="PS00198">
    <property type="entry name" value="4FE4S_FER_1"/>
    <property type="match status" value="3"/>
</dbReference>
<dbReference type="Pfam" id="PF12838">
    <property type="entry name" value="Fer4_7"/>
    <property type="match status" value="1"/>
</dbReference>
<keyword evidence="2" id="KW-0479">Metal-binding</keyword>
<feature type="domain" description="4Fe-4S ferredoxin-type" evidence="5">
    <location>
        <begin position="345"/>
        <end position="374"/>
    </location>
</feature>
<evidence type="ECO:0000256" key="1">
    <source>
        <dbReference type="ARBA" id="ARBA00022485"/>
    </source>
</evidence>
<evidence type="ECO:0000313" key="6">
    <source>
        <dbReference type="EMBL" id="BET26007.1"/>
    </source>
</evidence>
<dbReference type="Proteomes" id="UP001329151">
    <property type="component" value="Chromosome"/>
</dbReference>
<dbReference type="RefSeq" id="WP_130556485.1">
    <property type="nucleotide sequence ID" value="NZ_AP028947.1"/>
</dbReference>
<feature type="domain" description="4Fe-4S ferredoxin-type" evidence="5">
    <location>
        <begin position="195"/>
        <end position="224"/>
    </location>
</feature>
<dbReference type="SUPFAM" id="SSF54862">
    <property type="entry name" value="4Fe-4S ferredoxins"/>
    <property type="match status" value="1"/>
</dbReference>
<feature type="domain" description="4Fe-4S ferredoxin-type" evidence="5">
    <location>
        <begin position="565"/>
        <end position="593"/>
    </location>
</feature>
<sequence>MTNSDVFVCGCQGSGETVDKALQNVNVEGIRFVSAQRACRDGITQLIDAKNRTGGARCFVGCTQEQAVFESVSDSAAVQNLEFVNLRGLLRGQPAAQTSPEAAAAVAALAAYESDFRVEPVPAVLFTSKGRVAMVANNDKQLQHAQTLANNLTVDLLVKDPSAIVLPAKRNLNVVALSVDKASGYLGAFTLTTRKSNPVDMELCTRCGACVDACPTQSISKDSFTIDLNSCDKTGACIKACGDFKAISFSDLTSSEDRQYDMVIDCTMPGLFADRQAPLGYWHVGDSEQLLLEAMLDVVQTVGEFEKPKFFEYKSSICAHSRSNKTGCNSCIDACSTKAIKSAGEKIEVNPHLCLGCGACTTVCPTGAIQFALSPAAIQGRSIKSAIKAFRTNGGKKLELVFHGPDLDHNWLEAAKRTSRPASPKSPVSDFSLLPIELNHSASIGPDLWLSALAFGADRITVLQTAVESSHYGEPLGAQAGWVNELLEAMGMQPRVRVLNMGETSQLFEPVSLPALGVTPASFELSTNKRTRMEFAVDHLAEHAQTHAKLSFAEPIALSAAAPFGAVVVNKDKCTLCMSCTSACPASALIDNPEKPQLRFIERNCVQCGLCVETCPENAMQLVPQLLLGAAAREKRVLNESQPFHCISCGKAFGTKHMIDNMFAKLSQHSMFERNANRLKMCADCRVTDMYSAKDEMTIFEVKK</sequence>
<proteinExistence type="predicted"/>
<accession>A0AA86MIA3</accession>
<keyword evidence="1" id="KW-0004">4Fe-4S</keyword>
<protein>
    <submittedName>
        <fullName evidence="6">4Fe-4S binding protein</fullName>
    </submittedName>
</protein>
<organism evidence="6 7">
    <name type="scientific">Limnobacter thiooxidans</name>
    <dbReference type="NCBI Taxonomy" id="131080"/>
    <lineage>
        <taxon>Bacteria</taxon>
        <taxon>Pseudomonadati</taxon>
        <taxon>Pseudomonadota</taxon>
        <taxon>Betaproteobacteria</taxon>
        <taxon>Burkholderiales</taxon>
        <taxon>Burkholderiaceae</taxon>
        <taxon>Limnobacter</taxon>
    </lineage>
</organism>
<dbReference type="EMBL" id="AP028947">
    <property type="protein sequence ID" value="BET26007.1"/>
    <property type="molecule type" value="Genomic_DNA"/>
</dbReference>
<dbReference type="InterPro" id="IPR050572">
    <property type="entry name" value="Fe-S_Ferredoxin"/>
</dbReference>
<evidence type="ECO:0000256" key="3">
    <source>
        <dbReference type="ARBA" id="ARBA00023004"/>
    </source>
</evidence>
<gene>
    <name evidence="6" type="ORF">RGQ30_15080</name>
</gene>
<dbReference type="InterPro" id="IPR017900">
    <property type="entry name" value="4Fe4S_Fe_S_CS"/>
</dbReference>
<dbReference type="PROSITE" id="PS51379">
    <property type="entry name" value="4FE4S_FER_2"/>
    <property type="match status" value="4"/>
</dbReference>
<dbReference type="AlphaFoldDB" id="A0AA86MIA3"/>
<feature type="domain" description="4Fe-4S ferredoxin-type" evidence="5">
    <location>
        <begin position="594"/>
        <end position="625"/>
    </location>
</feature>